<evidence type="ECO:0000313" key="2">
    <source>
        <dbReference type="EMBL" id="CAE7606746.1"/>
    </source>
</evidence>
<organism evidence="2 3">
    <name type="scientific">Symbiodinium pilosum</name>
    <name type="common">Dinoflagellate</name>
    <dbReference type="NCBI Taxonomy" id="2952"/>
    <lineage>
        <taxon>Eukaryota</taxon>
        <taxon>Sar</taxon>
        <taxon>Alveolata</taxon>
        <taxon>Dinophyceae</taxon>
        <taxon>Suessiales</taxon>
        <taxon>Symbiodiniaceae</taxon>
        <taxon>Symbiodinium</taxon>
    </lineage>
</organism>
<feature type="region of interest" description="Disordered" evidence="1">
    <location>
        <begin position="1"/>
        <end position="53"/>
    </location>
</feature>
<feature type="non-terminal residue" evidence="2">
    <location>
        <position position="1"/>
    </location>
</feature>
<reference evidence="2" key="1">
    <citation type="submission" date="2021-02" db="EMBL/GenBank/DDBJ databases">
        <authorList>
            <person name="Dougan E. K."/>
            <person name="Rhodes N."/>
            <person name="Thang M."/>
            <person name="Chan C."/>
        </authorList>
    </citation>
    <scope>NUCLEOTIDE SEQUENCE</scope>
</reference>
<gene>
    <name evidence="2" type="primary">serA</name>
    <name evidence="2" type="ORF">SPIL2461_LOCUS16043</name>
</gene>
<sequence>GPRLDARPGRRLCRVSGRGRGGAGGATEANTPGARPTRGIEPSEAGSREGSGG</sequence>
<feature type="non-terminal residue" evidence="2">
    <location>
        <position position="53"/>
    </location>
</feature>
<accession>A0A812V7T4</accession>
<evidence type="ECO:0000256" key="1">
    <source>
        <dbReference type="SAM" id="MobiDB-lite"/>
    </source>
</evidence>
<comment type="caution">
    <text evidence="2">The sequence shown here is derived from an EMBL/GenBank/DDBJ whole genome shotgun (WGS) entry which is preliminary data.</text>
</comment>
<proteinExistence type="predicted"/>
<dbReference type="AlphaFoldDB" id="A0A812V7T4"/>
<protein>
    <submittedName>
        <fullName evidence="2">SerA protein</fullName>
    </submittedName>
</protein>
<keyword evidence="3" id="KW-1185">Reference proteome</keyword>
<dbReference type="Proteomes" id="UP000649617">
    <property type="component" value="Unassembled WGS sequence"/>
</dbReference>
<name>A0A812V7T4_SYMPI</name>
<dbReference type="EMBL" id="CAJNIZ010040724">
    <property type="protein sequence ID" value="CAE7606746.1"/>
    <property type="molecule type" value="Genomic_DNA"/>
</dbReference>
<evidence type="ECO:0000313" key="3">
    <source>
        <dbReference type="Proteomes" id="UP000649617"/>
    </source>
</evidence>